<dbReference type="GO" id="GO:0003676">
    <property type="term" value="F:nucleic acid binding"/>
    <property type="evidence" value="ECO:0007669"/>
    <property type="project" value="InterPro"/>
</dbReference>
<dbReference type="PROSITE" id="PS50994">
    <property type="entry name" value="INTEGRASE"/>
    <property type="match status" value="1"/>
</dbReference>
<dbReference type="AlphaFoldDB" id="A0A4U0QGJ7"/>
<reference evidence="3 4" key="1">
    <citation type="submission" date="2019-04" db="EMBL/GenBank/DDBJ databases">
        <authorList>
            <person name="Li J."/>
        </authorList>
    </citation>
    <scope>NUCLEOTIDE SEQUENCE [LARGE SCALE GENOMIC DNA]</scope>
    <source>
        <strain evidence="3 4">CCTCC AB2016182</strain>
    </source>
</reference>
<dbReference type="Gene3D" id="3.30.420.10">
    <property type="entry name" value="Ribonuclease H-like superfamily/Ribonuclease H"/>
    <property type="match status" value="1"/>
</dbReference>
<proteinExistence type="predicted"/>
<name>A0A4U0QGJ7_9RHOB</name>
<evidence type="ECO:0000313" key="3">
    <source>
        <dbReference type="EMBL" id="TJZ80729.1"/>
    </source>
</evidence>
<dbReference type="GO" id="GO:0015074">
    <property type="term" value="P:DNA integration"/>
    <property type="evidence" value="ECO:0007669"/>
    <property type="project" value="InterPro"/>
</dbReference>
<gene>
    <name evidence="3" type="ORF">FA740_17120</name>
</gene>
<sequence length="782" mass="86441">MPVPRYAIPVGSELRLHTRDLTVVGQDEHGYTVEDTASGTTTFISFEQLVDQLKLPGVRVDVLGPTTGRRLECRLGGFVSSEGLPVMQRQMARFHLAIANAMDVLQEELRQKTGRPDAEITSRYADANRERIRDIAQDYLGEKIHLTPPRGGQGRYWTLYRGRTLMKYARAARGVGPGESPLDAVTPLDHLKGNATSRLPARLRELMTKAWEDVGLDLKAPSVASVKKCLEVLVKAENQVRSRNCLGPLITPSQATLKAHRDRIMTPTEFSIATLGERETRRRSGRGSTDMRALLIGEYVEIDECKASLVVSAKAGGVWERLGQKDQSALHEIDKEIRERLHILVMLDVASRMPLAWIVTDQPRADATKALLRMATRDKSREKILYGCENEPMPSIGIGHVKADNGPGLRNAVVIGAVLGVGGILTIARAYSPTDKPYIERMFGTLESVLLSLIHGYTGRRPGHLPAYDAVENGVLDLELLQEILTRFMVDEYPSMRHAGVGMGMRRPIEVFKEINETRGCFPPIDADHRRIALGWEQSVKASDEGVKVFGISFNSDRLQALRDKHRVSGRLRVFVDPDNLNSATVLLPNVTEPVQVQIQFTAFADMTLPEVQDLIALYRKEDPTATQLYEDILFRLRRDRQLQLRQIARDKGLSRSYSTLDEAARKAKSLLAGSRIVPSGALAGTTRPGRILDGPGAETFIMPISDEMLIEGMASEPPARGNGGEHDTPVPLPIVVDTAVDPVPVDHLEPIKPTAAPLRNKDSRPSAGAILGRPKNLRELE</sequence>
<evidence type="ECO:0000313" key="4">
    <source>
        <dbReference type="Proteomes" id="UP000306223"/>
    </source>
</evidence>
<dbReference type="Proteomes" id="UP000306223">
    <property type="component" value="Unassembled WGS sequence"/>
</dbReference>
<dbReference type="OrthoDB" id="5287589at2"/>
<comment type="caution">
    <text evidence="3">The sequence shown here is derived from an EMBL/GenBank/DDBJ whole genome shotgun (WGS) entry which is preliminary data.</text>
</comment>
<organism evidence="3 4">
    <name type="scientific">Paracoccus hibiscisoli</name>
    <dbReference type="NCBI Taxonomy" id="2023261"/>
    <lineage>
        <taxon>Bacteria</taxon>
        <taxon>Pseudomonadati</taxon>
        <taxon>Pseudomonadota</taxon>
        <taxon>Alphaproteobacteria</taxon>
        <taxon>Rhodobacterales</taxon>
        <taxon>Paracoccaceae</taxon>
        <taxon>Paracoccus</taxon>
    </lineage>
</organism>
<dbReference type="InterPro" id="IPR036397">
    <property type="entry name" value="RNaseH_sf"/>
</dbReference>
<feature type="region of interest" description="Disordered" evidence="1">
    <location>
        <begin position="746"/>
        <end position="782"/>
    </location>
</feature>
<feature type="domain" description="Integrase catalytic" evidence="2">
    <location>
        <begin position="312"/>
        <end position="516"/>
    </location>
</feature>
<evidence type="ECO:0000259" key="2">
    <source>
        <dbReference type="PROSITE" id="PS50994"/>
    </source>
</evidence>
<protein>
    <submittedName>
        <fullName evidence="3">Transposase family protein</fullName>
    </submittedName>
</protein>
<dbReference type="InterPro" id="IPR001584">
    <property type="entry name" value="Integrase_cat-core"/>
</dbReference>
<accession>A0A4U0QGJ7</accession>
<evidence type="ECO:0000256" key="1">
    <source>
        <dbReference type="SAM" id="MobiDB-lite"/>
    </source>
</evidence>
<dbReference type="SUPFAM" id="SSF53098">
    <property type="entry name" value="Ribonuclease H-like"/>
    <property type="match status" value="1"/>
</dbReference>
<dbReference type="EMBL" id="SUNH01000034">
    <property type="protein sequence ID" value="TJZ80729.1"/>
    <property type="molecule type" value="Genomic_DNA"/>
</dbReference>
<dbReference type="InterPro" id="IPR012337">
    <property type="entry name" value="RNaseH-like_sf"/>
</dbReference>
<keyword evidence="4" id="KW-1185">Reference proteome</keyword>